<dbReference type="InterPro" id="IPR032812">
    <property type="entry name" value="SbsA_Ig"/>
</dbReference>
<dbReference type="PANTHER" id="PTHR43308:SF5">
    <property type="entry name" value="S-LAYER PROTEIN _ PEPTIDOGLYCAN ENDO-BETA-N-ACETYLGLUCOSAMINIDASE"/>
    <property type="match status" value="1"/>
</dbReference>
<name>A0ABQ4LWP1_9BACL</name>
<keyword evidence="1" id="KW-0732">Signal</keyword>
<organism evidence="3 4">
    <name type="scientific">Paenibacillus cookii</name>
    <dbReference type="NCBI Taxonomy" id="157839"/>
    <lineage>
        <taxon>Bacteria</taxon>
        <taxon>Bacillati</taxon>
        <taxon>Bacillota</taxon>
        <taxon>Bacilli</taxon>
        <taxon>Bacillales</taxon>
        <taxon>Paenibacillaceae</taxon>
        <taxon>Paenibacillus</taxon>
    </lineage>
</organism>
<feature type="domain" description="SLH" evidence="2">
    <location>
        <begin position="1202"/>
        <end position="1265"/>
    </location>
</feature>
<reference evidence="3 4" key="1">
    <citation type="submission" date="2021-03" db="EMBL/GenBank/DDBJ databases">
        <title>Antimicrobial resistance genes in bacteria isolated from Japanese honey, and their potential for conferring macrolide and lincosamide resistance in the American foulbrood pathogen Paenibacillus larvae.</title>
        <authorList>
            <person name="Okamoto M."/>
            <person name="Kumagai M."/>
            <person name="Kanamori H."/>
            <person name="Takamatsu D."/>
        </authorList>
    </citation>
    <scope>NUCLEOTIDE SEQUENCE [LARGE SCALE GENOMIC DNA]</scope>
    <source>
        <strain evidence="3 4">J21TS3</strain>
    </source>
</reference>
<evidence type="ECO:0000259" key="2">
    <source>
        <dbReference type="PROSITE" id="PS51272"/>
    </source>
</evidence>
<evidence type="ECO:0000313" key="3">
    <source>
        <dbReference type="EMBL" id="GIO67568.1"/>
    </source>
</evidence>
<dbReference type="PROSITE" id="PS51272">
    <property type="entry name" value="SLH"/>
    <property type="match status" value="3"/>
</dbReference>
<keyword evidence="4" id="KW-1185">Reference proteome</keyword>
<dbReference type="InterPro" id="IPR011801">
    <property type="entry name" value="Swm_rep_I_cyn"/>
</dbReference>
<feature type="domain" description="SLH" evidence="2">
    <location>
        <begin position="1142"/>
        <end position="1201"/>
    </location>
</feature>
<comment type="caution">
    <text evidence="3">The sequence shown here is derived from an EMBL/GenBank/DDBJ whole genome shotgun (WGS) entry which is preliminary data.</text>
</comment>
<dbReference type="RefSeq" id="WP_212949823.1">
    <property type="nucleotide sequence ID" value="NZ_BORW01000010.1"/>
</dbReference>
<evidence type="ECO:0000313" key="4">
    <source>
        <dbReference type="Proteomes" id="UP000680638"/>
    </source>
</evidence>
<protein>
    <recommendedName>
        <fullName evidence="2">SLH domain-containing protein</fullName>
    </recommendedName>
</protein>
<dbReference type="InterPro" id="IPR051465">
    <property type="entry name" value="Cell_Envelope_Struct_Comp"/>
</dbReference>
<evidence type="ECO:0000256" key="1">
    <source>
        <dbReference type="ARBA" id="ARBA00022729"/>
    </source>
</evidence>
<accession>A0ABQ4LWP1</accession>
<dbReference type="Pfam" id="PF13753">
    <property type="entry name" value="SWM_repeat"/>
    <property type="match status" value="4"/>
</dbReference>
<dbReference type="InterPro" id="IPR014755">
    <property type="entry name" value="Cu-Rt/internalin_Ig-like"/>
</dbReference>
<dbReference type="Pfam" id="PF00395">
    <property type="entry name" value="SLH"/>
    <property type="match status" value="3"/>
</dbReference>
<dbReference type="NCBIfam" id="TIGR02059">
    <property type="entry name" value="swm_rep_I"/>
    <property type="match status" value="4"/>
</dbReference>
<sequence>MRKRLSLLLAFILTIEVVFGGVGAVTAAAASTPDLAAKISAAPNSCSTEGVGLTPSFNLDFNQPMKLVILGGGITRIYLQDLTDPKGSMDSLPIQGDPAQPGTHFEVRFDNQKRLQYGHNYVLKMSAGAFETADGQNTPSEEAAYPFSTVKKAVQSYEPASNATGINPVQLKLKMRFNEDMVAGTGSIQVAKQSDNAVVETIPAAGNQVSVNGCEVVVALSQTLANDTTYWVKVDPNAFATKTGLPFEGIHSPGEWSFKTQPKTAIVSTYPRNNDVNVPAATKLTLTYNFPVTAGTGAIELRRTNGALIQSIPANHTLVTGSGTTQITMDFSTYMTGNSGYYVTVADDAFKDSQGNAVQGITSPNGWRFTTAVDSSSALTITSFSPYHQSTGVAVDSDLYVTFNREVVRGPGEVSVRKSGSSSNVPVDVSVNGREVRIRLQSGYTFDYDSTYYVTIGRNAFYDAQNDNNQYPGLTSGWTFQTPVTDRQPPVLQSSEMYNNTTIRLAYNKQLYADTWLQTSSFTVTVNDEKRKISYVSTSGNSVYITLETGVAVGQNVKVSYSGGSRPIQDLYKNQAATFSGRDVVNGMDTALPKPSSGYVSYSNLTLSFNQSLKSVSSFAYEQFTVKADDTAVDIKSISQSGQTVYLTLSSPVSDGQVVKVSYKPGNYPLQDSRGQNISAFTDFFVRNYQDTKPPVFQKAEGTDKKVTLTYNEPLSTTNIPMKSQFSVLVNGAPNYVSAVEVKNNQVILTLATSINKLSKVTISYVPGTSRLTDLNGNAAGYVNLEPVKIVENGASGEVKSISVQGDVVQITYYRTLLQTNVSSGLFQVYVDGLIRGVLQAVVNGNTVTLKLSSPVSSGQRVEVTYLTGANGVTDSDGNRMPAFNNLVAGEFTGDKADANRPDYLSLTEVKNFGISAFALSEAAAVPAANIQSRNNQTIKRIVVDSEKLINAYEYIASSRSGTHLTLIEAQSGSNGVSVSLSLSALESIYAKDKNAAIAVKAGESMMVLQLSRLDIAGIARSLNTSSSNVALNIAVEKLTGDSAAFMNGKISASAITKMAEPVDFYITAVHNNASSYSVDVQVDNEYWISNTSTSLVDKISVFRWDRGADKMTFVPSIVVNQGARKVFKAKIKGNYTVVIGVSYKYYTDVVSHWASKAIQALSGKLIIEGRTSNKFEPNKMITRAEFAEYVARGLGLSGDVQTSQRFYDITNTKENAFIGAAVKAGIIVGNKDGSFKPNNPITREEMAIMMMRAMNYAGYQATLAYTPETYLQKFADYKKIQVKDTVAKLLKEGIIQGVSEKSFQPKGNATRAQAAVMLQRMLEKIEYM</sequence>
<feature type="domain" description="SLH" evidence="2">
    <location>
        <begin position="1270"/>
        <end position="1329"/>
    </location>
</feature>
<dbReference type="Proteomes" id="UP000680638">
    <property type="component" value="Unassembled WGS sequence"/>
</dbReference>
<proteinExistence type="predicted"/>
<dbReference type="Pfam" id="PF13205">
    <property type="entry name" value="Big_5"/>
    <property type="match status" value="3"/>
</dbReference>
<dbReference type="InterPro" id="IPR001119">
    <property type="entry name" value="SLH_dom"/>
</dbReference>
<dbReference type="EMBL" id="BORW01000010">
    <property type="protein sequence ID" value="GIO67568.1"/>
    <property type="molecule type" value="Genomic_DNA"/>
</dbReference>
<dbReference type="Gene3D" id="2.60.40.1220">
    <property type="match status" value="2"/>
</dbReference>
<gene>
    <name evidence="3" type="ORF">J21TS3_23890</name>
</gene>
<dbReference type="InterPro" id="IPR028059">
    <property type="entry name" value="SWM_rpt"/>
</dbReference>
<dbReference type="PANTHER" id="PTHR43308">
    <property type="entry name" value="OUTER MEMBRANE PROTEIN ALPHA-RELATED"/>
    <property type="match status" value="1"/>
</dbReference>